<keyword evidence="3" id="KW-1133">Transmembrane helix</keyword>
<proteinExistence type="predicted"/>
<name>A0AA35NWP8_9SAUR</name>
<keyword evidence="3" id="KW-0812">Transmembrane</keyword>
<gene>
    <name evidence="4" type="ORF">PODLI_1B028205</name>
</gene>
<feature type="transmembrane region" description="Helical" evidence="3">
    <location>
        <begin position="205"/>
        <end position="226"/>
    </location>
</feature>
<evidence type="ECO:0000256" key="2">
    <source>
        <dbReference type="SAM" id="MobiDB-lite"/>
    </source>
</evidence>
<sequence length="266" mass="30643">MGNYLSQGYEACQTAAKRHSPNKMRSKERNIVQDLNRSIKDKSQSLKKWVEELDRDVEVVMSLINEKEEKIKKLESRNRSLAHINRKLGTNRNNAIKVFQHQDDKPGPALQSRESNEQANVIQARRKEPHLSMKKPDSHLARTNSDTETTIRDPVEQSENIRGVPVQYQITPKLPEGNERMSAEDLLIRPKQAKLSDYLSDPLKLLHAVLLCVGLCTVFILLYTYFFNNNFIVNSLLLLLNDQDLAELIQFFSPCLTWKNNGLMPF</sequence>
<evidence type="ECO:0000313" key="5">
    <source>
        <dbReference type="Proteomes" id="UP001178461"/>
    </source>
</evidence>
<keyword evidence="5" id="KW-1185">Reference proteome</keyword>
<organism evidence="4 5">
    <name type="scientific">Podarcis lilfordi</name>
    <name type="common">Lilford's wall lizard</name>
    <dbReference type="NCBI Taxonomy" id="74358"/>
    <lineage>
        <taxon>Eukaryota</taxon>
        <taxon>Metazoa</taxon>
        <taxon>Chordata</taxon>
        <taxon>Craniata</taxon>
        <taxon>Vertebrata</taxon>
        <taxon>Euteleostomi</taxon>
        <taxon>Lepidosauria</taxon>
        <taxon>Squamata</taxon>
        <taxon>Bifurcata</taxon>
        <taxon>Unidentata</taxon>
        <taxon>Episquamata</taxon>
        <taxon>Laterata</taxon>
        <taxon>Lacertibaenia</taxon>
        <taxon>Lacertidae</taxon>
        <taxon>Podarcis</taxon>
    </lineage>
</organism>
<reference evidence="4" key="1">
    <citation type="submission" date="2022-12" db="EMBL/GenBank/DDBJ databases">
        <authorList>
            <person name="Alioto T."/>
            <person name="Alioto T."/>
            <person name="Gomez Garrido J."/>
        </authorList>
    </citation>
    <scope>NUCLEOTIDE SEQUENCE</scope>
</reference>
<evidence type="ECO:0000256" key="3">
    <source>
        <dbReference type="SAM" id="Phobius"/>
    </source>
</evidence>
<dbReference type="Proteomes" id="UP001178461">
    <property type="component" value="Chromosome 1"/>
</dbReference>
<feature type="compositionally biased region" description="Basic and acidic residues" evidence="2">
    <location>
        <begin position="125"/>
        <end position="140"/>
    </location>
</feature>
<dbReference type="EMBL" id="OX395126">
    <property type="protein sequence ID" value="CAI5763237.1"/>
    <property type="molecule type" value="Genomic_DNA"/>
</dbReference>
<dbReference type="AlphaFoldDB" id="A0AA35NWP8"/>
<protein>
    <submittedName>
        <fullName evidence="4">Uncharacterized protein</fullName>
    </submittedName>
</protein>
<feature type="region of interest" description="Disordered" evidence="2">
    <location>
        <begin position="102"/>
        <end position="158"/>
    </location>
</feature>
<keyword evidence="1" id="KW-0175">Coiled coil</keyword>
<accession>A0AA35NWP8</accession>
<evidence type="ECO:0000256" key="1">
    <source>
        <dbReference type="SAM" id="Coils"/>
    </source>
</evidence>
<feature type="coiled-coil region" evidence="1">
    <location>
        <begin position="32"/>
        <end position="84"/>
    </location>
</feature>
<evidence type="ECO:0000313" key="4">
    <source>
        <dbReference type="EMBL" id="CAI5763237.1"/>
    </source>
</evidence>
<keyword evidence="3" id="KW-0472">Membrane</keyword>